<dbReference type="NCBIfam" id="TIGR01549">
    <property type="entry name" value="HAD-SF-IA-v1"/>
    <property type="match status" value="1"/>
</dbReference>
<accession>A0ABQ6TKU0</accession>
<dbReference type="RefSeq" id="WP_151157754.1">
    <property type="nucleotide sequence ID" value="NZ_VZRA01000005.1"/>
</dbReference>
<dbReference type="Pfam" id="PF13419">
    <property type="entry name" value="HAD_2"/>
    <property type="match status" value="1"/>
</dbReference>
<evidence type="ECO:0000313" key="12">
    <source>
        <dbReference type="Proteomes" id="UP000798046"/>
    </source>
</evidence>
<evidence type="ECO:0000256" key="6">
    <source>
        <dbReference type="ARBA" id="ARBA00022723"/>
    </source>
</evidence>
<dbReference type="SFLD" id="SFLDS00003">
    <property type="entry name" value="Haloacid_Dehalogenase"/>
    <property type="match status" value="1"/>
</dbReference>
<evidence type="ECO:0000256" key="4">
    <source>
        <dbReference type="ARBA" id="ARBA00006171"/>
    </source>
</evidence>
<dbReference type="Gene3D" id="1.10.150.240">
    <property type="entry name" value="Putative phosphatase, domain 2"/>
    <property type="match status" value="1"/>
</dbReference>
<dbReference type="PRINTS" id="PR00413">
    <property type="entry name" value="HADHALOGNASE"/>
</dbReference>
<dbReference type="Gene3D" id="3.40.50.1000">
    <property type="entry name" value="HAD superfamily/HAD-like"/>
    <property type="match status" value="1"/>
</dbReference>
<comment type="pathway">
    <text evidence="3 10">Organic acid metabolism; glycolate biosynthesis; glycolate from 2-phosphoglycolate: step 1/1.</text>
</comment>
<dbReference type="EMBL" id="VZRA01000005">
    <property type="protein sequence ID" value="KAB0668801.1"/>
    <property type="molecule type" value="Genomic_DNA"/>
</dbReference>
<evidence type="ECO:0000256" key="2">
    <source>
        <dbReference type="ARBA" id="ARBA00001946"/>
    </source>
</evidence>
<feature type="binding site" evidence="10">
    <location>
        <position position="167"/>
    </location>
    <ligand>
        <name>Mg(2+)</name>
        <dbReference type="ChEBI" id="CHEBI:18420"/>
    </ligand>
</feature>
<dbReference type="InterPro" id="IPR036412">
    <property type="entry name" value="HAD-like_sf"/>
</dbReference>
<comment type="function">
    <text evidence="10">Specifically catalyzes the dephosphorylation of 2-phosphoglycolate.</text>
</comment>
<dbReference type="InterPro" id="IPR023198">
    <property type="entry name" value="PGP-like_dom2"/>
</dbReference>
<evidence type="ECO:0000313" key="11">
    <source>
        <dbReference type="EMBL" id="KAB0668801.1"/>
    </source>
</evidence>
<dbReference type="InterPro" id="IPR037512">
    <property type="entry name" value="PGPase_prok"/>
</dbReference>
<comment type="similarity">
    <text evidence="4 10">Belongs to the HAD-like hydrolase superfamily. CbbY/CbbZ/Gph/YieH family.</text>
</comment>
<dbReference type="PANTHER" id="PTHR43434">
    <property type="entry name" value="PHOSPHOGLYCOLATE PHOSPHATASE"/>
    <property type="match status" value="1"/>
</dbReference>
<comment type="cofactor">
    <cofactor evidence="2 10">
        <name>Mg(2+)</name>
        <dbReference type="ChEBI" id="CHEBI:18420"/>
    </cofactor>
</comment>
<dbReference type="SUPFAM" id="SSF56784">
    <property type="entry name" value="HAD-like"/>
    <property type="match status" value="1"/>
</dbReference>
<organism evidence="11 12">
    <name type="scientific">Oryzomonas sagensis</name>
    <dbReference type="NCBI Taxonomy" id="2603857"/>
    <lineage>
        <taxon>Bacteria</taxon>
        <taxon>Pseudomonadati</taxon>
        <taxon>Thermodesulfobacteriota</taxon>
        <taxon>Desulfuromonadia</taxon>
        <taxon>Geobacterales</taxon>
        <taxon>Geobacteraceae</taxon>
        <taxon>Oryzomonas</taxon>
    </lineage>
</organism>
<dbReference type="NCBIfam" id="TIGR01662">
    <property type="entry name" value="HAD-SF-IIIA"/>
    <property type="match status" value="1"/>
</dbReference>
<name>A0ABQ6TKU0_9BACT</name>
<dbReference type="HAMAP" id="MF_00495">
    <property type="entry name" value="GPH_hydrolase_bact"/>
    <property type="match status" value="1"/>
</dbReference>
<dbReference type="NCBIfam" id="TIGR01449">
    <property type="entry name" value="PGP_bact"/>
    <property type="match status" value="1"/>
</dbReference>
<feature type="active site" description="Nucleophile" evidence="10">
    <location>
        <position position="9"/>
    </location>
</feature>
<comment type="caution">
    <text evidence="11">The sequence shown here is derived from an EMBL/GenBank/DDBJ whole genome shotgun (WGS) entry which is preliminary data.</text>
</comment>
<dbReference type="InterPro" id="IPR006439">
    <property type="entry name" value="HAD-SF_hydro_IA"/>
</dbReference>
<dbReference type="EC" id="3.1.3.18" evidence="5 10"/>
<dbReference type="InterPro" id="IPR006549">
    <property type="entry name" value="HAD-SF_hydro_IIIA"/>
</dbReference>
<dbReference type="InterPro" id="IPR023214">
    <property type="entry name" value="HAD_sf"/>
</dbReference>
<evidence type="ECO:0000256" key="10">
    <source>
        <dbReference type="HAMAP-Rule" id="MF_00495"/>
    </source>
</evidence>
<feature type="binding site" evidence="10">
    <location>
        <position position="9"/>
    </location>
    <ligand>
        <name>Mg(2+)</name>
        <dbReference type="ChEBI" id="CHEBI:18420"/>
    </ligand>
</feature>
<dbReference type="InterPro" id="IPR050155">
    <property type="entry name" value="HAD-like_hydrolase_sf"/>
</dbReference>
<sequence length="220" mass="23316">MTVRAALFDLDGTLVDSLGDITDAVNHMLAGFGSPSLTAPSVRKLVGKGARNLVRRALGTESQDDITRALDLFVAYNSSHIADKSSLYPGVREALQQLAESGIRMAVISNKHEALCRLVMEALGIARQFEIICGGDTFSEMKPSPLPLLRVVERLGVPPYEAVMIGDSINDVQAGQQAGVTTIGCAWGYGGEEELTGADHRAASFRDVTAILLNGTLAGC</sequence>
<protein>
    <recommendedName>
        <fullName evidence="5 10">Phosphoglycolate phosphatase</fullName>
        <shortName evidence="10">PGP</shortName>
        <shortName evidence="10">PGPase</shortName>
        <ecNumber evidence="5 10">3.1.3.18</ecNumber>
    </recommendedName>
</protein>
<evidence type="ECO:0000256" key="1">
    <source>
        <dbReference type="ARBA" id="ARBA00000830"/>
    </source>
</evidence>
<keyword evidence="8 10" id="KW-0460">Magnesium</keyword>
<dbReference type="PANTHER" id="PTHR43434:SF1">
    <property type="entry name" value="PHOSPHOGLYCOLATE PHOSPHATASE"/>
    <property type="match status" value="1"/>
</dbReference>
<evidence type="ECO:0000256" key="7">
    <source>
        <dbReference type="ARBA" id="ARBA00022801"/>
    </source>
</evidence>
<evidence type="ECO:0000256" key="5">
    <source>
        <dbReference type="ARBA" id="ARBA00013078"/>
    </source>
</evidence>
<keyword evidence="6 10" id="KW-0479">Metal-binding</keyword>
<dbReference type="Proteomes" id="UP000798046">
    <property type="component" value="Unassembled WGS sequence"/>
</dbReference>
<dbReference type="InterPro" id="IPR041492">
    <property type="entry name" value="HAD_2"/>
</dbReference>
<dbReference type="GO" id="GO:0008967">
    <property type="term" value="F:phosphoglycolate phosphatase activity"/>
    <property type="evidence" value="ECO:0007669"/>
    <property type="project" value="UniProtKB-EC"/>
</dbReference>
<dbReference type="NCBIfam" id="TIGR01509">
    <property type="entry name" value="HAD-SF-IA-v3"/>
    <property type="match status" value="1"/>
</dbReference>
<keyword evidence="7 10" id="KW-0378">Hydrolase</keyword>
<dbReference type="SFLD" id="SFLDG01135">
    <property type="entry name" value="C1.5.6:_HAD__Beta-PGM__Phospha"/>
    <property type="match status" value="1"/>
</dbReference>
<proteinExistence type="inferred from homology"/>
<keyword evidence="12" id="KW-1185">Reference proteome</keyword>
<evidence type="ECO:0000256" key="9">
    <source>
        <dbReference type="ARBA" id="ARBA00023277"/>
    </source>
</evidence>
<dbReference type="SFLD" id="SFLDG01129">
    <property type="entry name" value="C1.5:_HAD__Beta-PGM__Phosphata"/>
    <property type="match status" value="1"/>
</dbReference>
<comment type="catalytic activity">
    <reaction evidence="1 10">
        <text>2-phosphoglycolate + H2O = glycolate + phosphate</text>
        <dbReference type="Rhea" id="RHEA:14369"/>
        <dbReference type="ChEBI" id="CHEBI:15377"/>
        <dbReference type="ChEBI" id="CHEBI:29805"/>
        <dbReference type="ChEBI" id="CHEBI:43474"/>
        <dbReference type="ChEBI" id="CHEBI:58033"/>
        <dbReference type="EC" id="3.1.3.18"/>
    </reaction>
</comment>
<feature type="binding site" evidence="10">
    <location>
        <position position="11"/>
    </location>
    <ligand>
        <name>Mg(2+)</name>
        <dbReference type="ChEBI" id="CHEBI:18420"/>
    </ligand>
</feature>
<evidence type="ECO:0000256" key="8">
    <source>
        <dbReference type="ARBA" id="ARBA00022842"/>
    </source>
</evidence>
<reference evidence="11 12" key="1">
    <citation type="journal article" date="2020" name="Microorganisms">
        <title>Description of Three Novel Members in the Family Geobacteraceae, Oryzomonas japonicum gen. nov., sp. nov., Oryzomonas sagensis sp. nov., and Oryzomonas ruber sp. nov.</title>
        <authorList>
            <person name="Xu Z."/>
            <person name="Masuda Y."/>
            <person name="Hayakawa C."/>
            <person name="Ushijima N."/>
            <person name="Kawano K."/>
            <person name="Shiratori Y."/>
            <person name="Senoo K."/>
            <person name="Itoh H."/>
        </authorList>
    </citation>
    <scope>NUCLEOTIDE SEQUENCE [LARGE SCALE GENOMIC DNA]</scope>
    <source>
        <strain evidence="11 12">Red100</strain>
    </source>
</reference>
<gene>
    <name evidence="11" type="primary">gph</name>
    <name evidence="11" type="ORF">F6V30_14910</name>
</gene>
<keyword evidence="9 10" id="KW-0119">Carbohydrate metabolism</keyword>
<evidence type="ECO:0000256" key="3">
    <source>
        <dbReference type="ARBA" id="ARBA00004818"/>
    </source>
</evidence>